<protein>
    <recommendedName>
        <fullName evidence="9">TGF-beta family profile domain-containing protein</fullName>
    </recommendedName>
</protein>
<name>A0AAW1UW09_9CUCU</name>
<evidence type="ECO:0000256" key="8">
    <source>
        <dbReference type="RuleBase" id="RU000354"/>
    </source>
</evidence>
<dbReference type="PROSITE" id="PS00250">
    <property type="entry name" value="TGF_BETA_1"/>
    <property type="match status" value="1"/>
</dbReference>
<sequence length="355" mass="40849">MKIENKTNKKKVKCHVSKFMLEIYENNKTGFNSSSADVVRSVIPKQANTLNGKNLVENFSDSHILIFDLPRTSMDEIFINAELKILTLIDTSEATFKGVEKMLSLSVYDETQQQFVNAHVLHIRHKNDTWLSFNLTTQVSKILNSESRSKNLKVAVKMSSLVSMDFEQLYNIKLSLLPSSEDIFDHDYPILILSYLLNSSNHKQEITNRSNEQLNIKKRSIDEDYEEETNSIWDEIVSKKIYSKKLKRIRNTCNRKPLYINFADINYDEWIVQPSGYEAFQCQGKCFYPVAEHLSPTKHAIVQALLHSVAPSRASRSCCVPTSLDSISILYVDNNGVLTYRYAYRDMVVLECGCR</sequence>
<organism evidence="10 11">
    <name type="scientific">Henosepilachna vigintioctopunctata</name>
    <dbReference type="NCBI Taxonomy" id="420089"/>
    <lineage>
        <taxon>Eukaryota</taxon>
        <taxon>Metazoa</taxon>
        <taxon>Ecdysozoa</taxon>
        <taxon>Arthropoda</taxon>
        <taxon>Hexapoda</taxon>
        <taxon>Insecta</taxon>
        <taxon>Pterygota</taxon>
        <taxon>Neoptera</taxon>
        <taxon>Endopterygota</taxon>
        <taxon>Coleoptera</taxon>
        <taxon>Polyphaga</taxon>
        <taxon>Cucujiformia</taxon>
        <taxon>Coccinelloidea</taxon>
        <taxon>Coccinellidae</taxon>
        <taxon>Epilachninae</taxon>
        <taxon>Epilachnini</taxon>
        <taxon>Henosepilachna</taxon>
    </lineage>
</organism>
<dbReference type="Pfam" id="PF00019">
    <property type="entry name" value="TGF_beta"/>
    <property type="match status" value="1"/>
</dbReference>
<dbReference type="GO" id="GO:0005125">
    <property type="term" value="F:cytokine activity"/>
    <property type="evidence" value="ECO:0007669"/>
    <property type="project" value="TreeGrafter"/>
</dbReference>
<dbReference type="Gene3D" id="2.60.120.970">
    <property type="match status" value="1"/>
</dbReference>
<evidence type="ECO:0000256" key="7">
    <source>
        <dbReference type="ARBA" id="ARBA00023180"/>
    </source>
</evidence>
<keyword evidence="7" id="KW-0325">Glycoprotein</keyword>
<dbReference type="InterPro" id="IPR001111">
    <property type="entry name" value="TGF-b_propeptide"/>
</dbReference>
<feature type="domain" description="TGF-beta family profile" evidence="9">
    <location>
        <begin position="237"/>
        <end position="355"/>
    </location>
</feature>
<dbReference type="SUPFAM" id="SSF57501">
    <property type="entry name" value="Cystine-knot cytokines"/>
    <property type="match status" value="1"/>
</dbReference>
<dbReference type="EMBL" id="JARQZJ010000095">
    <property type="protein sequence ID" value="KAK9885313.1"/>
    <property type="molecule type" value="Genomic_DNA"/>
</dbReference>
<dbReference type="PANTHER" id="PTHR11848:SF307">
    <property type="entry name" value="BONE MORPHOGENETIC PROTEIN 10"/>
    <property type="match status" value="1"/>
</dbReference>
<evidence type="ECO:0000256" key="5">
    <source>
        <dbReference type="ARBA" id="ARBA00023030"/>
    </source>
</evidence>
<evidence type="ECO:0000313" key="10">
    <source>
        <dbReference type="EMBL" id="KAK9885313.1"/>
    </source>
</evidence>
<dbReference type="SMART" id="SM00204">
    <property type="entry name" value="TGFB"/>
    <property type="match status" value="1"/>
</dbReference>
<dbReference type="PANTHER" id="PTHR11848">
    <property type="entry name" value="TGF-BETA FAMILY"/>
    <property type="match status" value="1"/>
</dbReference>
<dbReference type="GO" id="GO:0005615">
    <property type="term" value="C:extracellular space"/>
    <property type="evidence" value="ECO:0007669"/>
    <property type="project" value="TreeGrafter"/>
</dbReference>
<evidence type="ECO:0000256" key="3">
    <source>
        <dbReference type="ARBA" id="ARBA00022525"/>
    </source>
</evidence>
<dbReference type="PROSITE" id="PS51362">
    <property type="entry name" value="TGF_BETA_2"/>
    <property type="match status" value="1"/>
</dbReference>
<dbReference type="GO" id="GO:0008083">
    <property type="term" value="F:growth factor activity"/>
    <property type="evidence" value="ECO:0007669"/>
    <property type="project" value="UniProtKB-KW"/>
</dbReference>
<gene>
    <name evidence="10" type="ORF">WA026_010807</name>
</gene>
<keyword evidence="5 8" id="KW-0339">Growth factor</keyword>
<dbReference type="Proteomes" id="UP001431783">
    <property type="component" value="Unassembled WGS sequence"/>
</dbReference>
<dbReference type="InterPro" id="IPR001839">
    <property type="entry name" value="TGF-b_C"/>
</dbReference>
<keyword evidence="3" id="KW-0964">Secreted</keyword>
<evidence type="ECO:0000256" key="2">
    <source>
        <dbReference type="ARBA" id="ARBA00006656"/>
    </source>
</evidence>
<dbReference type="InterPro" id="IPR015615">
    <property type="entry name" value="TGF-beta-rel"/>
</dbReference>
<evidence type="ECO:0000256" key="4">
    <source>
        <dbReference type="ARBA" id="ARBA00022729"/>
    </source>
</evidence>
<dbReference type="CDD" id="cd13767">
    <property type="entry name" value="TGF_beta_BMP9_like"/>
    <property type="match status" value="1"/>
</dbReference>
<keyword evidence="4" id="KW-0732">Signal</keyword>
<proteinExistence type="inferred from homology"/>
<dbReference type="Gene3D" id="2.10.90.10">
    <property type="entry name" value="Cystine-knot cytokines"/>
    <property type="match status" value="1"/>
</dbReference>
<dbReference type="InterPro" id="IPR017948">
    <property type="entry name" value="TGFb_CS"/>
</dbReference>
<dbReference type="Pfam" id="PF00688">
    <property type="entry name" value="TGFb_propeptide"/>
    <property type="match status" value="1"/>
</dbReference>
<dbReference type="FunFam" id="2.10.90.10:FF:000001">
    <property type="entry name" value="Bone morphogenetic protein 4"/>
    <property type="match status" value="1"/>
</dbReference>
<comment type="similarity">
    <text evidence="2 8">Belongs to the TGF-beta family.</text>
</comment>
<evidence type="ECO:0000256" key="1">
    <source>
        <dbReference type="ARBA" id="ARBA00004613"/>
    </source>
</evidence>
<evidence type="ECO:0000256" key="6">
    <source>
        <dbReference type="ARBA" id="ARBA00023157"/>
    </source>
</evidence>
<evidence type="ECO:0000259" key="9">
    <source>
        <dbReference type="PROSITE" id="PS51362"/>
    </source>
</evidence>
<accession>A0AAW1UW09</accession>
<dbReference type="InterPro" id="IPR029034">
    <property type="entry name" value="Cystine-knot_cytokine"/>
</dbReference>
<keyword evidence="6" id="KW-1015">Disulfide bond</keyword>
<comment type="caution">
    <text evidence="10">The sequence shown here is derived from an EMBL/GenBank/DDBJ whole genome shotgun (WGS) entry which is preliminary data.</text>
</comment>
<dbReference type="AlphaFoldDB" id="A0AAW1UW09"/>
<reference evidence="10 11" key="1">
    <citation type="submission" date="2023-03" db="EMBL/GenBank/DDBJ databases">
        <title>Genome insight into feeding habits of ladybird beetles.</title>
        <authorList>
            <person name="Li H.-S."/>
            <person name="Huang Y.-H."/>
            <person name="Pang H."/>
        </authorList>
    </citation>
    <scope>NUCLEOTIDE SEQUENCE [LARGE SCALE GENOMIC DNA]</scope>
    <source>
        <strain evidence="10">SYSU_2023b</strain>
        <tissue evidence="10">Whole body</tissue>
    </source>
</reference>
<comment type="subcellular location">
    <subcellularLocation>
        <location evidence="1">Secreted</location>
    </subcellularLocation>
</comment>
<evidence type="ECO:0000313" key="11">
    <source>
        <dbReference type="Proteomes" id="UP001431783"/>
    </source>
</evidence>
<keyword evidence="11" id="KW-1185">Reference proteome</keyword>